<dbReference type="Pfam" id="PF00100">
    <property type="entry name" value="Zona_pellucida"/>
    <property type="match status" value="2"/>
</dbReference>
<feature type="domain" description="ZP" evidence="4">
    <location>
        <begin position="435"/>
        <end position="712"/>
    </location>
</feature>
<reference evidence="5 6" key="1">
    <citation type="submission" date="2022-01" db="EMBL/GenBank/DDBJ databases">
        <title>A high-quality chromosome-level genome assembly of rohu carp, Labeo rohita.</title>
        <authorList>
            <person name="Arick M.A. II"/>
            <person name="Hsu C.-Y."/>
            <person name="Magbanua Z."/>
            <person name="Pechanova O."/>
            <person name="Grover C."/>
            <person name="Miller E."/>
            <person name="Thrash A."/>
            <person name="Ezzel L."/>
            <person name="Alam S."/>
            <person name="Benzie J."/>
            <person name="Hamilton M."/>
            <person name="Karsi A."/>
            <person name="Lawrence M.L."/>
            <person name="Peterson D.G."/>
        </authorList>
    </citation>
    <scope>NUCLEOTIDE SEQUENCE [LARGE SCALE GENOMIC DNA]</scope>
    <source>
        <strain evidence="6">BAU-BD-2019</strain>
        <tissue evidence="5">Blood</tissue>
    </source>
</reference>
<accession>A0ABQ8M0K0</accession>
<sequence>MAHCFAGGGGPWCGRPCGDARLPIHSPAAGRNAWSTAHLHQGTERDISVYCGVQTITLKINLCPVLYSGYTDADLALNSRHGDAQCRGFINNNTFPTAMLFSISLSTLEACGNMLEMGNISGYIDTPDPPTVISYLPGLVYKFSCSYPLEYLLNNSQLAASSAAISVKDNNGTFLSTLSLVLYNDSTFSQLISIPMSGLSLKTRVFAAVKATNLDRRWNVLMDHCYATPSGNPNDGIRYDLFFGCYKDPQTTVFENGKSQMGRFAFEVFRFVKHKNQKMSTVFLHCITKLCRADDCAILMPICGKRRRRDTVDKHVVSGSSSGDAVITAGPIITRSDESPTNNSQLVSGPSQHLNAVTSALISGVVVLGVTTLGLFILSLRLLRKPSPSSLTGIADMVLLSLLILGALVKGHLALTASECGSYYRLPAYTDISVYCGTESIKLAIQVCPVIYTGYNESLLILNKIANDPLCRGTLDATANPPVVRFSFPLRQLDACGSIFRTTSAPGTGIFSDFSNIQTVNISGVVRSFDPTIGTVTYNAELSYFYSCAYPLEYLINNTQVDVSSSSIAVIDNNGSFISTLSMQLFKDVNYTTPLVIPAIGVELRTRIYVQVIAANLTSQYHVLLDRCYASISALPTNSTFFNLFVPCSQDQFTTMLENGNSQKARFSFPAFRFVEQQNQTISTYYLHCITRLCETSTCAQFKQCNRRRRREIQTTTIKDGVSDTTLITSGPIKTASETRMALFYLTILK</sequence>
<feature type="transmembrane region" description="Helical" evidence="3">
    <location>
        <begin position="356"/>
        <end position="378"/>
    </location>
</feature>
<comment type="caution">
    <text evidence="5">The sequence shown here is derived from an EMBL/GenBank/DDBJ whole genome shotgun (WGS) entry which is preliminary data.</text>
</comment>
<dbReference type="InterPro" id="IPR001507">
    <property type="entry name" value="ZP_dom"/>
</dbReference>
<evidence type="ECO:0000259" key="4">
    <source>
        <dbReference type="PROSITE" id="PS51034"/>
    </source>
</evidence>
<evidence type="ECO:0000313" key="5">
    <source>
        <dbReference type="EMBL" id="KAI2656130.1"/>
    </source>
</evidence>
<dbReference type="PANTHER" id="PTHR14002">
    <property type="entry name" value="ENDOGLIN/TGF-BETA RECEPTOR TYPE III"/>
    <property type="match status" value="1"/>
</dbReference>
<keyword evidence="3" id="KW-1133">Transmembrane helix</keyword>
<keyword evidence="6" id="KW-1185">Reference proteome</keyword>
<feature type="transmembrane region" description="Helical" evidence="3">
    <location>
        <begin position="390"/>
        <end position="409"/>
    </location>
</feature>
<dbReference type="InterPro" id="IPR042235">
    <property type="entry name" value="ZP-C_dom"/>
</dbReference>
<evidence type="ECO:0000256" key="1">
    <source>
        <dbReference type="ARBA" id="ARBA00022729"/>
    </source>
</evidence>
<evidence type="ECO:0000256" key="3">
    <source>
        <dbReference type="SAM" id="Phobius"/>
    </source>
</evidence>
<evidence type="ECO:0000313" key="6">
    <source>
        <dbReference type="Proteomes" id="UP000830375"/>
    </source>
</evidence>
<name>A0ABQ8M0K0_LABRO</name>
<keyword evidence="1" id="KW-0732">Signal</keyword>
<dbReference type="Proteomes" id="UP000830375">
    <property type="component" value="Unassembled WGS sequence"/>
</dbReference>
<dbReference type="Gene3D" id="2.60.40.4100">
    <property type="entry name" value="Zona pellucida, ZP-C domain"/>
    <property type="match status" value="2"/>
</dbReference>
<dbReference type="EMBL" id="JACTAM010000015">
    <property type="protein sequence ID" value="KAI2656130.1"/>
    <property type="molecule type" value="Genomic_DNA"/>
</dbReference>
<feature type="domain" description="ZP" evidence="4">
    <location>
        <begin position="50"/>
        <end position="310"/>
    </location>
</feature>
<proteinExistence type="predicted"/>
<evidence type="ECO:0000256" key="2">
    <source>
        <dbReference type="ARBA" id="ARBA00023157"/>
    </source>
</evidence>
<dbReference type="SMART" id="SM00241">
    <property type="entry name" value="ZP"/>
    <property type="match status" value="2"/>
</dbReference>
<protein>
    <submittedName>
        <fullName evidence="5">Zona pellucida-like domain-containing protein 1</fullName>
    </submittedName>
</protein>
<dbReference type="PROSITE" id="PS51034">
    <property type="entry name" value="ZP_2"/>
    <property type="match status" value="2"/>
</dbReference>
<keyword evidence="2" id="KW-1015">Disulfide bond</keyword>
<dbReference type="InterPro" id="IPR055355">
    <property type="entry name" value="ZP-C"/>
</dbReference>
<dbReference type="PANTHER" id="PTHR14002:SF44">
    <property type="entry name" value="ZONA PELLUCIDA-LIKE DOMAIN-CONTAINING PROTEIN 1"/>
    <property type="match status" value="1"/>
</dbReference>
<organism evidence="5 6">
    <name type="scientific">Labeo rohita</name>
    <name type="common">Indian major carp</name>
    <name type="synonym">Cyprinus rohita</name>
    <dbReference type="NCBI Taxonomy" id="84645"/>
    <lineage>
        <taxon>Eukaryota</taxon>
        <taxon>Metazoa</taxon>
        <taxon>Chordata</taxon>
        <taxon>Craniata</taxon>
        <taxon>Vertebrata</taxon>
        <taxon>Euteleostomi</taxon>
        <taxon>Actinopterygii</taxon>
        <taxon>Neopterygii</taxon>
        <taxon>Teleostei</taxon>
        <taxon>Ostariophysi</taxon>
        <taxon>Cypriniformes</taxon>
        <taxon>Cyprinidae</taxon>
        <taxon>Labeoninae</taxon>
        <taxon>Labeonini</taxon>
        <taxon>Labeo</taxon>
    </lineage>
</organism>
<gene>
    <name evidence="5" type="ORF">H4Q32_012961</name>
</gene>
<keyword evidence="3" id="KW-0812">Transmembrane</keyword>
<keyword evidence="3" id="KW-0472">Membrane</keyword>